<reference evidence="2" key="1">
    <citation type="submission" date="2017-04" db="EMBL/GenBank/DDBJ databases">
        <title>Genome evolution of the luminous symbionts of deep sea anglerfish.</title>
        <authorList>
            <person name="Hendry T.A."/>
        </authorList>
    </citation>
    <scope>NUCLEOTIDE SEQUENCE [LARGE SCALE GENOMIC DNA]</scope>
</reference>
<evidence type="ECO:0000313" key="1">
    <source>
        <dbReference type="EMBL" id="PCS22353.1"/>
    </source>
</evidence>
<proteinExistence type="predicted"/>
<comment type="caution">
    <text evidence="1">The sequence shown here is derived from an EMBL/GenBank/DDBJ whole genome shotgun (WGS) entry which is preliminary data.</text>
</comment>
<keyword evidence="2" id="KW-1185">Reference proteome</keyword>
<accession>A0A2A5T2F6</accession>
<evidence type="ECO:0000313" key="2">
    <source>
        <dbReference type="Proteomes" id="UP000219020"/>
    </source>
</evidence>
<dbReference type="AlphaFoldDB" id="A0A2A5T2F6"/>
<gene>
    <name evidence="1" type="ORF">BTN49_2082</name>
</gene>
<sequence length="43" mass="5002">MIYGKFFFLNGEKYRISGLKTRNKPSRLSISEVTMIIVSFNQS</sequence>
<organism evidence="1 2">
    <name type="scientific">Candidatus Enterovibrio escicola</name>
    <dbReference type="NCBI Taxonomy" id="1927127"/>
    <lineage>
        <taxon>Bacteria</taxon>
        <taxon>Pseudomonadati</taxon>
        <taxon>Pseudomonadota</taxon>
        <taxon>Gammaproteobacteria</taxon>
        <taxon>Vibrionales</taxon>
        <taxon>Vibrionaceae</taxon>
        <taxon>Enterovibrio</taxon>
    </lineage>
</organism>
<dbReference type="EMBL" id="NBYY01000022">
    <property type="protein sequence ID" value="PCS22353.1"/>
    <property type="molecule type" value="Genomic_DNA"/>
</dbReference>
<protein>
    <recommendedName>
        <fullName evidence="3">Mobile element protein</fullName>
    </recommendedName>
</protein>
<dbReference type="Proteomes" id="UP000219020">
    <property type="component" value="Unassembled WGS sequence"/>
</dbReference>
<name>A0A2A5T2F6_9GAMM</name>
<evidence type="ECO:0008006" key="3">
    <source>
        <dbReference type="Google" id="ProtNLM"/>
    </source>
</evidence>